<dbReference type="EMBL" id="KY996523">
    <property type="protein sequence ID" value="ARW58293.1"/>
    <property type="molecule type" value="Genomic_DNA"/>
</dbReference>
<gene>
    <name evidence="1" type="ORF">CPS1_03</name>
</gene>
<organism evidence="1 2">
    <name type="scientific">Clostridium phage CPS1</name>
    <dbReference type="NCBI Taxonomy" id="1983541"/>
    <lineage>
        <taxon>Viruses</taxon>
        <taxon>Duplodnaviria</taxon>
        <taxon>Heunggongvirae</taxon>
        <taxon>Uroviricota</taxon>
        <taxon>Caudoviricetes</taxon>
        <taxon>Guelinviridae</taxon>
        <taxon>Denniswatsonvirinae</taxon>
        <taxon>Gregsiragusavirus</taxon>
        <taxon>Gregsiragusavirus CPS1</taxon>
    </lineage>
</organism>
<evidence type="ECO:0000313" key="2">
    <source>
        <dbReference type="Proteomes" id="UP000228854"/>
    </source>
</evidence>
<dbReference type="Proteomes" id="UP000228854">
    <property type="component" value="Segment"/>
</dbReference>
<evidence type="ECO:0000313" key="1">
    <source>
        <dbReference type="EMBL" id="ARW58293.1"/>
    </source>
</evidence>
<keyword evidence="2" id="KW-1185">Reference proteome</keyword>
<sequence>MKEYIVKLSLDELSTIDLCLDTRMVQAKSIDELEQLYDLANKIRGVVDSEE</sequence>
<protein>
    <submittedName>
        <fullName evidence="1">Uncharacterized protein</fullName>
    </submittedName>
</protein>
<accession>A0A2D0WXV1</accession>
<name>A0A2D0WXV1_9CAUD</name>
<reference evidence="1 2" key="1">
    <citation type="submission" date="2017-04" db="EMBL/GenBank/DDBJ databases">
        <title>Complete genome sequences of Clostridium perfringens bacteriophage CPS1.</title>
        <authorList>
            <person name="Ha E."/>
            <person name="Ryu S."/>
        </authorList>
    </citation>
    <scope>NUCLEOTIDE SEQUENCE [LARGE SCALE GENOMIC DNA]</scope>
</reference>
<proteinExistence type="predicted"/>